<comment type="caution">
    <text evidence="2">The sequence shown here is derived from an EMBL/GenBank/DDBJ whole genome shotgun (WGS) entry which is preliminary data.</text>
</comment>
<evidence type="ECO:0000313" key="3">
    <source>
        <dbReference type="Proteomes" id="UP001500298"/>
    </source>
</evidence>
<evidence type="ECO:0000313" key="2">
    <source>
        <dbReference type="EMBL" id="GAA4852061.1"/>
    </source>
</evidence>
<dbReference type="Pfam" id="PF00027">
    <property type="entry name" value="cNMP_binding"/>
    <property type="match status" value="1"/>
</dbReference>
<gene>
    <name evidence="2" type="ORF">GCM10023331_40720</name>
</gene>
<keyword evidence="3" id="KW-1185">Reference proteome</keyword>
<organism evidence="2 3">
    <name type="scientific">Algivirga pacifica</name>
    <dbReference type="NCBI Taxonomy" id="1162670"/>
    <lineage>
        <taxon>Bacteria</taxon>
        <taxon>Pseudomonadati</taxon>
        <taxon>Bacteroidota</taxon>
        <taxon>Cytophagia</taxon>
        <taxon>Cytophagales</taxon>
        <taxon>Flammeovirgaceae</taxon>
        <taxon>Algivirga</taxon>
    </lineage>
</organism>
<evidence type="ECO:0000259" key="1">
    <source>
        <dbReference type="Pfam" id="PF00027"/>
    </source>
</evidence>
<dbReference type="InterPro" id="IPR018490">
    <property type="entry name" value="cNMP-bd_dom_sf"/>
</dbReference>
<reference evidence="3" key="1">
    <citation type="journal article" date="2019" name="Int. J. Syst. Evol. Microbiol.">
        <title>The Global Catalogue of Microorganisms (GCM) 10K type strain sequencing project: providing services to taxonomists for standard genome sequencing and annotation.</title>
        <authorList>
            <consortium name="The Broad Institute Genomics Platform"/>
            <consortium name="The Broad Institute Genome Sequencing Center for Infectious Disease"/>
            <person name="Wu L."/>
            <person name="Ma J."/>
        </authorList>
    </citation>
    <scope>NUCLEOTIDE SEQUENCE [LARGE SCALE GENOMIC DNA]</scope>
    <source>
        <strain evidence="3">JCM 18326</strain>
    </source>
</reference>
<protein>
    <recommendedName>
        <fullName evidence="1">Cyclic nucleotide-binding domain-containing protein</fullName>
    </recommendedName>
</protein>
<dbReference type="RefSeq" id="WP_345375242.1">
    <property type="nucleotide sequence ID" value="NZ_BAABJX010000070.1"/>
</dbReference>
<proteinExistence type="predicted"/>
<dbReference type="Proteomes" id="UP001500298">
    <property type="component" value="Unassembled WGS sequence"/>
</dbReference>
<dbReference type="Gene3D" id="2.60.120.10">
    <property type="entry name" value="Jelly Rolls"/>
    <property type="match status" value="1"/>
</dbReference>
<name>A0ABP9DLM9_9BACT</name>
<accession>A0ABP9DLM9</accession>
<dbReference type="SUPFAM" id="SSF51206">
    <property type="entry name" value="cAMP-binding domain-like"/>
    <property type="match status" value="1"/>
</dbReference>
<sequence length="191" mass="22386">MKSLFKQHIEQTLPITEEDFEFIWSHFTQKSLKKHQFLVQEDDYIRSDYWVGKGLLKAYYNNDGKEHILQFAMEGWWISDYDAYFNQTPASINVNCLEDSELICLTLANREALCQSLPQMANFFRLKAQGGYVASQKRILSFLKNNAEERYHELTTLYPTLLQRVPKTLLASYIGVSRETLSRLGKKKLNE</sequence>
<feature type="domain" description="Cyclic nucleotide-binding" evidence="1">
    <location>
        <begin position="30"/>
        <end position="115"/>
    </location>
</feature>
<dbReference type="InterPro" id="IPR000595">
    <property type="entry name" value="cNMP-bd_dom"/>
</dbReference>
<dbReference type="EMBL" id="BAABJX010000070">
    <property type="protein sequence ID" value="GAA4852061.1"/>
    <property type="molecule type" value="Genomic_DNA"/>
</dbReference>
<dbReference type="InterPro" id="IPR014710">
    <property type="entry name" value="RmlC-like_jellyroll"/>
</dbReference>